<dbReference type="InterPro" id="IPR029058">
    <property type="entry name" value="AB_hydrolase_fold"/>
</dbReference>
<protein>
    <recommendedName>
        <fullName evidence="3">Alpha/beta hydrolase</fullName>
    </recommendedName>
</protein>
<keyword evidence="2" id="KW-1185">Reference proteome</keyword>
<accession>A0ABM8US21</accession>
<dbReference type="SUPFAM" id="SSF53474">
    <property type="entry name" value="alpha/beta-Hydrolases"/>
    <property type="match status" value="1"/>
</dbReference>
<dbReference type="Gene3D" id="3.40.50.1820">
    <property type="entry name" value="alpha/beta hydrolase"/>
    <property type="match status" value="1"/>
</dbReference>
<evidence type="ECO:0000313" key="2">
    <source>
        <dbReference type="Proteomes" id="UP000679725"/>
    </source>
</evidence>
<dbReference type="InterPro" id="IPR010662">
    <property type="entry name" value="RBBP9/YdeN"/>
</dbReference>
<evidence type="ECO:0008006" key="3">
    <source>
        <dbReference type="Google" id="ProtNLM"/>
    </source>
</evidence>
<gene>
    <name evidence="1" type="ORF">DYBT9623_03057</name>
</gene>
<comment type="caution">
    <text evidence="1">The sequence shown here is derived from an EMBL/GenBank/DDBJ whole genome shotgun (WGS) entry which is preliminary data.</text>
</comment>
<name>A0ABM8US21_9BACT</name>
<sequence>MHFMNIPGLASSGPQHWQTIWEQQYPALFSRVMQENWDWPVKTDWVAQLQKQISELTGPTILVAHSLGCITVAHWAQEHSSDKIKGALLVAPADADLSKRLNFVIGFAPIPTVKLRFPSIVVASTNDMYATIARSQHFADSWGSEFINLGKKGHINAVSGLGDWSEGKEILQQLAGQRILLSHATGQEKLP</sequence>
<reference evidence="1 2" key="1">
    <citation type="submission" date="2021-04" db="EMBL/GenBank/DDBJ databases">
        <authorList>
            <person name="Rodrigo-Torres L."/>
            <person name="Arahal R. D."/>
            <person name="Lucena T."/>
        </authorList>
    </citation>
    <scope>NUCLEOTIDE SEQUENCE [LARGE SCALE GENOMIC DNA]</scope>
    <source>
        <strain evidence="1 2">CECT 9623</strain>
    </source>
</reference>
<dbReference type="Proteomes" id="UP000679725">
    <property type="component" value="Unassembled WGS sequence"/>
</dbReference>
<proteinExistence type="predicted"/>
<evidence type="ECO:0000313" key="1">
    <source>
        <dbReference type="EMBL" id="CAG5070512.1"/>
    </source>
</evidence>
<dbReference type="EMBL" id="CAJRAU010000004">
    <property type="protein sequence ID" value="CAG5070512.1"/>
    <property type="molecule type" value="Genomic_DNA"/>
</dbReference>
<organism evidence="1 2">
    <name type="scientific">Dyadobacter linearis</name>
    <dbReference type="NCBI Taxonomy" id="2823330"/>
    <lineage>
        <taxon>Bacteria</taxon>
        <taxon>Pseudomonadati</taxon>
        <taxon>Bacteroidota</taxon>
        <taxon>Cytophagia</taxon>
        <taxon>Cytophagales</taxon>
        <taxon>Spirosomataceae</taxon>
        <taxon>Dyadobacter</taxon>
    </lineage>
</organism>
<dbReference type="Pfam" id="PF06821">
    <property type="entry name" value="Ser_hydrolase"/>
    <property type="match status" value="1"/>
</dbReference>